<reference evidence="1 2" key="1">
    <citation type="submission" date="2017-11" db="EMBL/GenBank/DDBJ databases">
        <title>Comparative genomics of Botrytis spp.</title>
        <authorList>
            <person name="Valero-Jimenez C.A."/>
            <person name="Tapia P."/>
            <person name="Veloso J."/>
            <person name="Silva-Moreno E."/>
            <person name="Staats M."/>
            <person name="Valdes J.H."/>
            <person name="Van Kan J.A.L."/>
        </authorList>
    </citation>
    <scope>NUCLEOTIDE SEQUENCE [LARGE SCALE GENOMIC DNA]</scope>
    <source>
        <strain evidence="1 2">MUCL2830</strain>
    </source>
</reference>
<accession>A0A4Y8D102</accession>
<comment type="caution">
    <text evidence="1">The sequence shown here is derived from an EMBL/GenBank/DDBJ whole genome shotgun (WGS) entry which is preliminary data.</text>
</comment>
<evidence type="ECO:0000313" key="1">
    <source>
        <dbReference type="EMBL" id="TEY61280.1"/>
    </source>
</evidence>
<keyword evidence="2" id="KW-1185">Reference proteome</keyword>
<gene>
    <name evidence="1" type="ORF">BOTCAL_0171g00040</name>
</gene>
<name>A0A4Y8D102_9HELO</name>
<evidence type="ECO:0000313" key="2">
    <source>
        <dbReference type="Proteomes" id="UP000297299"/>
    </source>
</evidence>
<dbReference type="EMBL" id="PHWZ01000171">
    <property type="protein sequence ID" value="TEY61280.1"/>
    <property type="molecule type" value="Genomic_DNA"/>
</dbReference>
<dbReference type="AlphaFoldDB" id="A0A4Y8D102"/>
<dbReference type="Proteomes" id="UP000297299">
    <property type="component" value="Unassembled WGS sequence"/>
</dbReference>
<organism evidence="1 2">
    <name type="scientific">Botryotinia calthae</name>
    <dbReference type="NCBI Taxonomy" id="38488"/>
    <lineage>
        <taxon>Eukaryota</taxon>
        <taxon>Fungi</taxon>
        <taxon>Dikarya</taxon>
        <taxon>Ascomycota</taxon>
        <taxon>Pezizomycotina</taxon>
        <taxon>Leotiomycetes</taxon>
        <taxon>Helotiales</taxon>
        <taxon>Sclerotiniaceae</taxon>
        <taxon>Botryotinia</taxon>
    </lineage>
</organism>
<sequence length="85" mass="9886">MYEYFDLIKRKARYPKIKKPFNGKPTQTSEFQLIRALWQISIGIEIEIAADRGKEAGELKTNAVPPLDSLQADPKKHRFIADRRE</sequence>
<protein>
    <submittedName>
        <fullName evidence="1">Uncharacterized protein</fullName>
    </submittedName>
</protein>
<proteinExistence type="predicted"/>